<dbReference type="Proteomes" id="UP000664859">
    <property type="component" value="Unassembled WGS sequence"/>
</dbReference>
<dbReference type="InterPro" id="IPR002468">
    <property type="entry name" value="Pept_M24A_MAP2"/>
</dbReference>
<feature type="region of interest" description="Disordered" evidence="10">
    <location>
        <begin position="1"/>
        <end position="71"/>
    </location>
</feature>
<feature type="binding site" evidence="8">
    <location>
        <position position="250"/>
    </location>
    <ligand>
        <name>a divalent metal cation</name>
        <dbReference type="ChEBI" id="CHEBI:60240"/>
        <label>1</label>
    </ligand>
</feature>
<dbReference type="GO" id="GO:0070006">
    <property type="term" value="F:metalloaminopeptidase activity"/>
    <property type="evidence" value="ECO:0007669"/>
    <property type="project" value="UniProtKB-UniRule"/>
</dbReference>
<comment type="cofactor">
    <cofactor evidence="3">
        <name>Fe(2+)</name>
        <dbReference type="ChEBI" id="CHEBI:29033"/>
    </cofactor>
</comment>
<comment type="subcellular location">
    <subcellularLocation>
        <location evidence="8">Cytoplasm</location>
    </subcellularLocation>
</comment>
<feature type="binding site" evidence="8">
    <location>
        <position position="219"/>
    </location>
    <ligand>
        <name>substrate</name>
    </ligand>
</feature>
<dbReference type="PANTHER" id="PTHR45777">
    <property type="entry name" value="METHIONINE AMINOPEPTIDASE 2"/>
    <property type="match status" value="1"/>
</dbReference>
<dbReference type="InterPro" id="IPR036388">
    <property type="entry name" value="WH-like_DNA-bd_sf"/>
</dbReference>
<keyword evidence="4 8" id="KW-0031">Aminopeptidase</keyword>
<comment type="cofactor">
    <cofactor evidence="2">
        <name>Mn(2+)</name>
        <dbReference type="ChEBI" id="CHEBI:29035"/>
    </cofactor>
</comment>
<dbReference type="CDD" id="cd01088">
    <property type="entry name" value="MetAP2"/>
    <property type="match status" value="1"/>
</dbReference>
<feature type="binding site" evidence="8">
    <location>
        <position position="482"/>
    </location>
    <ligand>
        <name>a divalent metal cation</name>
        <dbReference type="ChEBI" id="CHEBI:60240"/>
        <label>1</label>
    </ligand>
</feature>
<protein>
    <recommendedName>
        <fullName evidence="8">Methionine aminopeptidase 2</fullName>
        <shortName evidence="8">MAP 2</shortName>
        <shortName evidence="8">MetAP 2</shortName>
        <ecNumber evidence="8">3.4.11.18</ecNumber>
    </recommendedName>
    <alternativeName>
        <fullName evidence="8">Peptidase M</fullName>
    </alternativeName>
</protein>
<dbReference type="InterPro" id="IPR000994">
    <property type="entry name" value="Pept_M24"/>
</dbReference>
<dbReference type="PROSITE" id="PS01202">
    <property type="entry name" value="MAP_2"/>
    <property type="match status" value="1"/>
</dbReference>
<feature type="compositionally biased region" description="Basic residues" evidence="10">
    <location>
        <begin position="54"/>
        <end position="67"/>
    </location>
</feature>
<dbReference type="GO" id="GO:0006508">
    <property type="term" value="P:proteolysis"/>
    <property type="evidence" value="ECO:0007669"/>
    <property type="project" value="UniProtKB-KW"/>
</dbReference>
<keyword evidence="7 8" id="KW-0378">Hydrolase</keyword>
<feature type="compositionally biased region" description="Acidic residues" evidence="10">
    <location>
        <begin position="31"/>
        <end position="49"/>
    </location>
</feature>
<comment type="similarity">
    <text evidence="8">Belongs to the peptidase M24A family. Methionine aminopeptidase eukaryotic type 2 subfamily.</text>
</comment>
<evidence type="ECO:0000256" key="2">
    <source>
        <dbReference type="ARBA" id="ARBA00001936"/>
    </source>
</evidence>
<feature type="binding site" evidence="8">
    <location>
        <position position="374"/>
    </location>
    <ligand>
        <name>a divalent metal cation</name>
        <dbReference type="ChEBI" id="CHEBI:60240"/>
        <label>2</label>
        <note>catalytic</note>
    </ligand>
</feature>
<evidence type="ECO:0000313" key="13">
    <source>
        <dbReference type="Proteomes" id="UP000664859"/>
    </source>
</evidence>
<dbReference type="Gene3D" id="3.90.230.10">
    <property type="entry name" value="Creatinase/methionine aminopeptidase superfamily"/>
    <property type="match status" value="1"/>
</dbReference>
<dbReference type="SUPFAM" id="SSF46785">
    <property type="entry name" value="Winged helix' DNA-binding domain"/>
    <property type="match status" value="1"/>
</dbReference>
<dbReference type="SUPFAM" id="SSF55920">
    <property type="entry name" value="Creatinase/aminopeptidase"/>
    <property type="match status" value="1"/>
</dbReference>
<dbReference type="GO" id="GO:0046872">
    <property type="term" value="F:metal ion binding"/>
    <property type="evidence" value="ECO:0007669"/>
    <property type="project" value="UniProtKB-UniRule"/>
</dbReference>
<sequence>MPAAPSPATPEEVMRATEELESKAPPSPSPDDADENEDDNDDGAEEEGGDTTAAKKKKKKKKKKKPASAKAAAVKAVIGEGSKPCPSRGVTGFVDSYVRYGQTDPPTIPVAELPVFAGGNFPEGEIMEHPGDFNAYRIGSEEKRALERMHTDLYSKVRLAAEVHREVRRYAQSFIKPGIKLADMCEMLENKNRELVQERGLERGIGFPTGCSLNHVAAHYTPNTGDNTVLQYGDVMKVDFGTQIDGRIIDCAWTVSFDPVYDPLLEAAKMATNEGVKTAGIDVRLCDIGEAIQEVMESYEVEINGKVYPVKCCRNLNGHSIGPYQIHGGKSIPIVKGGDATKMEEGEFYACETFGSTGRGYVVEMEEGEFYACETFGSTGCGYVVKDLECSHYMRDFDVQHVPLRLPRAKQLLSHINKTFGTLAFCRRWLDRPDGGSTFVNGATGGQQVKYLGALKQLCDSGVVNAYPPLCDIKGSYVAQYEHTFLLRPTCKEVLSRGDDF</sequence>
<dbReference type="NCBIfam" id="TIGR00501">
    <property type="entry name" value="met_pdase_II"/>
    <property type="match status" value="1"/>
</dbReference>
<organism evidence="12 13">
    <name type="scientific">Tribonema minus</name>
    <dbReference type="NCBI Taxonomy" id="303371"/>
    <lineage>
        <taxon>Eukaryota</taxon>
        <taxon>Sar</taxon>
        <taxon>Stramenopiles</taxon>
        <taxon>Ochrophyta</taxon>
        <taxon>PX clade</taxon>
        <taxon>Xanthophyceae</taxon>
        <taxon>Tribonematales</taxon>
        <taxon>Tribonemataceae</taxon>
        <taxon>Tribonema</taxon>
    </lineage>
</organism>
<dbReference type="PANTHER" id="PTHR45777:SF2">
    <property type="entry name" value="METHIONINE AMINOPEPTIDASE 2"/>
    <property type="match status" value="1"/>
</dbReference>
<feature type="binding site" evidence="8">
    <location>
        <position position="319"/>
    </location>
    <ligand>
        <name>a divalent metal cation</name>
        <dbReference type="ChEBI" id="CHEBI:60240"/>
        <label>2</label>
        <note>catalytic</note>
    </ligand>
</feature>
<proteinExistence type="inferred from homology"/>
<keyword evidence="8" id="KW-0963">Cytoplasm</keyword>
<comment type="function">
    <text evidence="8 9">Cotranslationally removes the N-terminal methionine from nascent proteins. The N-terminal methionine is often cleaved when the second residue in the primary sequence is small and uncharged (Met-Ala-, Cys, Gly, Pro, Ser, Thr, or Val).</text>
</comment>
<evidence type="ECO:0000256" key="10">
    <source>
        <dbReference type="SAM" id="MobiDB-lite"/>
    </source>
</evidence>
<dbReference type="GO" id="GO:0004239">
    <property type="term" value="F:initiator methionyl aminopeptidase activity"/>
    <property type="evidence" value="ECO:0007669"/>
    <property type="project" value="UniProtKB-UniRule"/>
</dbReference>
<dbReference type="PRINTS" id="PR00599">
    <property type="entry name" value="MAPEPTIDASE"/>
</dbReference>
<dbReference type="InterPro" id="IPR018349">
    <property type="entry name" value="Pept_M24A_MAP2_BS"/>
</dbReference>
<comment type="caution">
    <text evidence="12">The sequence shown here is derived from an EMBL/GenBank/DDBJ whole genome shotgun (WGS) entry which is preliminary data.</text>
</comment>
<gene>
    <name evidence="12" type="ORF">JKP88DRAFT_268517</name>
</gene>
<dbReference type="Gene3D" id="1.10.10.10">
    <property type="entry name" value="Winged helix-like DNA-binding domain superfamily/Winged helix DNA-binding domain"/>
    <property type="match status" value="1"/>
</dbReference>
<evidence type="ECO:0000256" key="8">
    <source>
        <dbReference type="HAMAP-Rule" id="MF_03175"/>
    </source>
</evidence>
<evidence type="ECO:0000256" key="7">
    <source>
        <dbReference type="ARBA" id="ARBA00022801"/>
    </source>
</evidence>
<reference evidence="12" key="1">
    <citation type="submission" date="2021-02" db="EMBL/GenBank/DDBJ databases">
        <title>First Annotated Genome of the Yellow-green Alga Tribonema minus.</title>
        <authorList>
            <person name="Mahan K.M."/>
        </authorList>
    </citation>
    <scope>NUCLEOTIDE SEQUENCE</scope>
    <source>
        <strain evidence="12">UTEX B ZZ1240</strain>
    </source>
</reference>
<evidence type="ECO:0000259" key="11">
    <source>
        <dbReference type="Pfam" id="PF00557"/>
    </source>
</evidence>
<dbReference type="Pfam" id="PF00557">
    <property type="entry name" value="Peptidase_M24"/>
    <property type="match status" value="1"/>
</dbReference>
<evidence type="ECO:0000256" key="1">
    <source>
        <dbReference type="ARBA" id="ARBA00000294"/>
    </source>
</evidence>
<dbReference type="InterPro" id="IPR036390">
    <property type="entry name" value="WH_DNA-bd_sf"/>
</dbReference>
<evidence type="ECO:0000256" key="4">
    <source>
        <dbReference type="ARBA" id="ARBA00022438"/>
    </source>
</evidence>
<comment type="catalytic activity">
    <reaction evidence="1 8 9">
        <text>Release of N-terminal amino acids, preferentially methionine, from peptides and arylamides.</text>
        <dbReference type="EC" id="3.4.11.18"/>
    </reaction>
</comment>
<dbReference type="EC" id="3.4.11.18" evidence="8"/>
<feature type="binding site" evidence="8">
    <location>
        <position position="327"/>
    </location>
    <ligand>
        <name>substrate</name>
    </ligand>
</feature>
<accession>A0A835Z307</accession>
<evidence type="ECO:0000256" key="9">
    <source>
        <dbReference type="RuleBase" id="RU003653"/>
    </source>
</evidence>
<dbReference type="InterPro" id="IPR036005">
    <property type="entry name" value="Creatinase/aminopeptidase-like"/>
</dbReference>
<dbReference type="GO" id="GO:0005737">
    <property type="term" value="C:cytoplasm"/>
    <property type="evidence" value="ECO:0007669"/>
    <property type="project" value="UniProtKB-SubCell"/>
</dbReference>
<comment type="cofactor">
    <cofactor evidence="8">
        <name>Co(2+)</name>
        <dbReference type="ChEBI" id="CHEBI:48828"/>
    </cofactor>
    <cofactor evidence="8">
        <name>Zn(2+)</name>
        <dbReference type="ChEBI" id="CHEBI:29105"/>
    </cofactor>
    <cofactor evidence="8">
        <name>Mn(2+)</name>
        <dbReference type="ChEBI" id="CHEBI:29035"/>
    </cofactor>
    <cofactor evidence="8">
        <name>Fe(2+)</name>
        <dbReference type="ChEBI" id="CHEBI:29033"/>
    </cofactor>
    <text evidence="8">Binds 2 divalent metal cations per subunit. Has a high-affinity and a low affinity metal-binding site. The true nature of the physiological cofactor is under debate. The enzyme is active with cobalt, zinc, manganese or divalent iron ions. Most likely, methionine aminopeptidases function as mononuclear Fe(2+)-metalloproteases under physiological conditions, and the catalytically relevant metal-binding site has been assigned to the histidine-containing high-affinity site.</text>
</comment>
<keyword evidence="5 8" id="KW-0645">Protease</keyword>
<dbReference type="EMBL" id="JAFCMP010000156">
    <property type="protein sequence ID" value="KAG5184702.1"/>
    <property type="molecule type" value="Genomic_DNA"/>
</dbReference>
<dbReference type="InterPro" id="IPR050247">
    <property type="entry name" value="Met_Aminopeptidase_Type2"/>
</dbReference>
<keyword evidence="6 8" id="KW-0479">Metal-binding</keyword>
<keyword evidence="13" id="KW-1185">Reference proteome</keyword>
<dbReference type="InterPro" id="IPR001714">
    <property type="entry name" value="Pept_M24_MAP"/>
</dbReference>
<evidence type="ECO:0000256" key="3">
    <source>
        <dbReference type="ARBA" id="ARBA00001954"/>
    </source>
</evidence>
<evidence type="ECO:0000256" key="5">
    <source>
        <dbReference type="ARBA" id="ARBA00022670"/>
    </source>
</evidence>
<feature type="compositionally biased region" description="Basic and acidic residues" evidence="10">
    <location>
        <begin position="12"/>
        <end position="22"/>
    </location>
</feature>
<dbReference type="HAMAP" id="MF_03175">
    <property type="entry name" value="MetAP_2_euk"/>
    <property type="match status" value="1"/>
</dbReference>
<feature type="binding site" evidence="8">
    <location>
        <position position="239"/>
    </location>
    <ligand>
        <name>a divalent metal cation</name>
        <dbReference type="ChEBI" id="CHEBI:60240"/>
        <label>1</label>
    </ligand>
</feature>
<dbReference type="AlphaFoldDB" id="A0A835Z307"/>
<feature type="domain" description="Peptidase M24" evidence="11">
    <location>
        <begin position="156"/>
        <end position="360"/>
    </location>
</feature>
<feature type="binding site" evidence="8">
    <location>
        <position position="482"/>
    </location>
    <ligand>
        <name>a divalent metal cation</name>
        <dbReference type="ChEBI" id="CHEBI:60240"/>
        <label>2</label>
        <note>catalytic</note>
    </ligand>
</feature>
<feature type="binding site" evidence="8">
    <location>
        <position position="250"/>
    </location>
    <ligand>
        <name>a divalent metal cation</name>
        <dbReference type="ChEBI" id="CHEBI:60240"/>
        <label>2</label>
        <note>catalytic</note>
    </ligand>
</feature>
<name>A0A835Z307_9STRA</name>
<evidence type="ECO:0000256" key="6">
    <source>
        <dbReference type="ARBA" id="ARBA00022723"/>
    </source>
</evidence>
<evidence type="ECO:0000313" key="12">
    <source>
        <dbReference type="EMBL" id="KAG5184702.1"/>
    </source>
</evidence>
<dbReference type="OrthoDB" id="7848262at2759"/>